<protein>
    <submittedName>
        <fullName evidence="2">Uncharacterized protein</fullName>
    </submittedName>
</protein>
<evidence type="ECO:0000256" key="1">
    <source>
        <dbReference type="SAM" id="Phobius"/>
    </source>
</evidence>
<gene>
    <name evidence="2" type="ORF">H8B17_08930</name>
</gene>
<organism evidence="2 3">
    <name type="scientific">Sphingobacterium arenae</name>
    <dbReference type="NCBI Taxonomy" id="1280598"/>
    <lineage>
        <taxon>Bacteria</taxon>
        <taxon>Pseudomonadati</taxon>
        <taxon>Bacteroidota</taxon>
        <taxon>Sphingobacteriia</taxon>
        <taxon>Sphingobacteriales</taxon>
        <taxon>Sphingobacteriaceae</taxon>
        <taxon>Sphingobacterium</taxon>
    </lineage>
</organism>
<accession>A0ABR7Y320</accession>
<dbReference type="RefSeq" id="WP_190308845.1">
    <property type="nucleotide sequence ID" value="NZ_JACNYK010000002.1"/>
</dbReference>
<keyword evidence="1" id="KW-0812">Transmembrane</keyword>
<dbReference type="EMBL" id="JACNYK010000002">
    <property type="protein sequence ID" value="MBD1425703.1"/>
    <property type="molecule type" value="Genomic_DNA"/>
</dbReference>
<comment type="caution">
    <text evidence="2">The sequence shown here is derived from an EMBL/GenBank/DDBJ whole genome shotgun (WGS) entry which is preliminary data.</text>
</comment>
<evidence type="ECO:0000313" key="3">
    <source>
        <dbReference type="Proteomes" id="UP000606494"/>
    </source>
</evidence>
<dbReference type="Proteomes" id="UP000606494">
    <property type="component" value="Unassembled WGS sequence"/>
</dbReference>
<keyword evidence="1" id="KW-0472">Membrane</keyword>
<sequence length="135" mass="15211">MDIVVLICTIIGGIAGLIAIISYRKDHINKPKEELEFLKIQFMSTRSLSISVSNQLDEYCKKFNAHNELIFPGVTVEKYISLLKESQESNLSENILHEALKLSLTAPIIASMTKSLENQFNELLKLDGWVKAKMA</sequence>
<keyword evidence="1" id="KW-1133">Transmembrane helix</keyword>
<keyword evidence="3" id="KW-1185">Reference proteome</keyword>
<name>A0ABR7Y320_9SPHI</name>
<reference evidence="2 3" key="1">
    <citation type="submission" date="2020-08" db="EMBL/GenBank/DDBJ databases">
        <title>Sphingobacterium sp. DN00404 isolated from aquaculture water.</title>
        <authorList>
            <person name="Zhang M."/>
        </authorList>
    </citation>
    <scope>NUCLEOTIDE SEQUENCE [LARGE SCALE GENOMIC DNA]</scope>
    <source>
        <strain evidence="2 3">KCTC 32294</strain>
    </source>
</reference>
<proteinExistence type="predicted"/>
<feature type="transmembrane region" description="Helical" evidence="1">
    <location>
        <begin position="6"/>
        <end position="23"/>
    </location>
</feature>
<evidence type="ECO:0000313" key="2">
    <source>
        <dbReference type="EMBL" id="MBD1425703.1"/>
    </source>
</evidence>